<sequence length="483" mass="56081">MEIRRKVEWYHILLVITSVSAILILFLYQLRYLNDFAATWDQVDYSLALQRFDIMAMQPHFPGYPYFILGGLFIHQFIGEQTASLTVFNILFYFSAVFPIYRLARRYVSPHLSFLITAMIYSSPYVLVTVNQPMSEGAGLAALWWYFWSVDRAVRMNDRRGDWLPLVLFSLLLGIRLSYIPFGVGLIYLFWKKRAEYNLQQLSIRILFALLFQLVWVSGLVFSEGSVTGFVKLALAFTNGHFNDWGNTAVSSDQSILQRTITLLFTNLFWHGLSSLSIFIAAIMTALWLLSLFHFKWSLQKLSLAYVMAASYIIWALLAQNVDKPRHIVPAVLFLLFVLFVTISKKWFRPLVTGLCIVLLWSCVLKSVDMIHTQATQIPASYQLAQYIQKMGKHSIVYTWEEARVLDYLNVTIPHKEIITYEVFLHDITYYGNNHIYITNKVAEGFLQQGIDLSGKMKKVKTFQSDPVYDPVYHEITLYEWIQ</sequence>
<dbReference type="AlphaFoldDB" id="A0A7X0HW17"/>
<keyword evidence="1" id="KW-0812">Transmembrane</keyword>
<accession>A0A7X0HW17</accession>
<keyword evidence="3" id="KW-1185">Reference proteome</keyword>
<dbReference type="Proteomes" id="UP000531594">
    <property type="component" value="Unassembled WGS sequence"/>
</dbReference>
<proteinExistence type="predicted"/>
<feature type="transmembrane region" description="Helical" evidence="1">
    <location>
        <begin position="125"/>
        <end position="147"/>
    </location>
</feature>
<organism evidence="2 3">
    <name type="scientific">Bacillus benzoevorans</name>
    <dbReference type="NCBI Taxonomy" id="1456"/>
    <lineage>
        <taxon>Bacteria</taxon>
        <taxon>Bacillati</taxon>
        <taxon>Bacillota</taxon>
        <taxon>Bacilli</taxon>
        <taxon>Bacillales</taxon>
        <taxon>Bacillaceae</taxon>
        <taxon>Bacillus</taxon>
    </lineage>
</organism>
<feature type="transmembrane region" description="Helical" evidence="1">
    <location>
        <begin position="328"/>
        <end position="344"/>
    </location>
</feature>
<feature type="transmembrane region" description="Helical" evidence="1">
    <location>
        <begin position="83"/>
        <end position="104"/>
    </location>
</feature>
<gene>
    <name evidence="2" type="ORF">HNR53_003639</name>
</gene>
<feature type="transmembrane region" description="Helical" evidence="1">
    <location>
        <begin position="202"/>
        <end position="222"/>
    </location>
</feature>
<reference evidence="2 3" key="1">
    <citation type="submission" date="2020-08" db="EMBL/GenBank/DDBJ databases">
        <title>Genomic Encyclopedia of Type Strains, Phase IV (KMG-IV): sequencing the most valuable type-strain genomes for metagenomic binning, comparative biology and taxonomic classification.</title>
        <authorList>
            <person name="Goeker M."/>
        </authorList>
    </citation>
    <scope>NUCLEOTIDE SEQUENCE [LARGE SCALE GENOMIC DNA]</scope>
    <source>
        <strain evidence="2 3">DSM 5391</strain>
    </source>
</reference>
<keyword evidence="1" id="KW-0472">Membrane</keyword>
<evidence type="ECO:0000256" key="1">
    <source>
        <dbReference type="SAM" id="Phobius"/>
    </source>
</evidence>
<keyword evidence="1" id="KW-1133">Transmembrane helix</keyword>
<evidence type="ECO:0000313" key="3">
    <source>
        <dbReference type="Proteomes" id="UP000531594"/>
    </source>
</evidence>
<dbReference type="EMBL" id="JACHGK010000015">
    <property type="protein sequence ID" value="MBB6446972.1"/>
    <property type="molecule type" value="Genomic_DNA"/>
</dbReference>
<name>A0A7X0HW17_9BACI</name>
<comment type="caution">
    <text evidence="2">The sequence shown here is derived from an EMBL/GenBank/DDBJ whole genome shotgun (WGS) entry which is preliminary data.</text>
</comment>
<feature type="transmembrane region" description="Helical" evidence="1">
    <location>
        <begin position="12"/>
        <end position="30"/>
    </location>
</feature>
<evidence type="ECO:0008006" key="4">
    <source>
        <dbReference type="Google" id="ProtNLM"/>
    </source>
</evidence>
<feature type="transmembrane region" description="Helical" evidence="1">
    <location>
        <begin position="268"/>
        <end position="290"/>
    </location>
</feature>
<feature type="transmembrane region" description="Helical" evidence="1">
    <location>
        <begin position="167"/>
        <end position="190"/>
    </location>
</feature>
<dbReference type="RefSeq" id="WP_184528468.1">
    <property type="nucleotide sequence ID" value="NZ_JACHGK010000015.1"/>
</dbReference>
<protein>
    <recommendedName>
        <fullName evidence="4">Glycosyltransferase RgtA/B/C/D-like domain-containing protein</fullName>
    </recommendedName>
</protein>
<feature type="transmembrane region" description="Helical" evidence="1">
    <location>
        <begin position="302"/>
        <end position="322"/>
    </location>
</feature>
<evidence type="ECO:0000313" key="2">
    <source>
        <dbReference type="EMBL" id="MBB6446972.1"/>
    </source>
</evidence>